<feature type="domain" description="Lsr2 dimerization" evidence="3">
    <location>
        <begin position="1"/>
        <end position="57"/>
    </location>
</feature>
<dbReference type="InterPro" id="IPR042261">
    <property type="entry name" value="Lsr2-like_dimerization"/>
</dbReference>
<dbReference type="GO" id="GO:0003677">
    <property type="term" value="F:DNA binding"/>
    <property type="evidence" value="ECO:0007669"/>
    <property type="project" value="UniProtKB-KW"/>
</dbReference>
<keyword evidence="6" id="KW-1185">Reference proteome</keyword>
<dbReference type="OrthoDB" id="4113332at2"/>
<feature type="region of interest" description="Disordered" evidence="2">
    <location>
        <begin position="53"/>
        <end position="85"/>
    </location>
</feature>
<dbReference type="InterPro" id="IPR024412">
    <property type="entry name" value="Lsr2_dim_dom"/>
</dbReference>
<sequence length="115" mass="12519">MAQTVKIILEDDIDGGEANETVRFGLDGGQYEIDLSSENATKLRDALRPYVAAGRRATSSAKGARSSGTTTRPSRSGNPETPKIRAWAKEQGLQVSDRGRIHQDIQDKYYAAHNG</sequence>
<evidence type="ECO:0000256" key="2">
    <source>
        <dbReference type="SAM" id="MobiDB-lite"/>
    </source>
</evidence>
<feature type="compositionally biased region" description="Low complexity" evidence="2">
    <location>
        <begin position="63"/>
        <end position="77"/>
    </location>
</feature>
<dbReference type="EMBL" id="RDEX01000003">
    <property type="protein sequence ID" value="RLY91697.1"/>
    <property type="molecule type" value="Genomic_DNA"/>
</dbReference>
<comment type="caution">
    <text evidence="5">The sequence shown here is derived from an EMBL/GenBank/DDBJ whole genome shotgun (WGS) entry which is preliminary data.</text>
</comment>
<evidence type="ECO:0000256" key="1">
    <source>
        <dbReference type="ARBA" id="ARBA00023125"/>
    </source>
</evidence>
<accession>A0A3L9M1G5</accession>
<dbReference type="Gene3D" id="4.10.320.10">
    <property type="entry name" value="E3-binding domain"/>
    <property type="match status" value="1"/>
</dbReference>
<evidence type="ECO:0000313" key="6">
    <source>
        <dbReference type="Proteomes" id="UP000277871"/>
    </source>
</evidence>
<organism evidence="5 6">
    <name type="scientific">Kocuria tytonicola</name>
    <dbReference type="NCBI Taxonomy" id="2055946"/>
    <lineage>
        <taxon>Bacteria</taxon>
        <taxon>Bacillati</taxon>
        <taxon>Actinomycetota</taxon>
        <taxon>Actinomycetes</taxon>
        <taxon>Micrococcales</taxon>
        <taxon>Micrococcaceae</taxon>
        <taxon>Kocuria</taxon>
    </lineage>
</organism>
<keyword evidence="1" id="KW-0238">DNA-binding</keyword>
<dbReference type="GO" id="GO:0016746">
    <property type="term" value="F:acyltransferase activity"/>
    <property type="evidence" value="ECO:0007669"/>
    <property type="project" value="InterPro"/>
</dbReference>
<dbReference type="InterPro" id="IPR036625">
    <property type="entry name" value="E3-bd_dom_sf"/>
</dbReference>
<feature type="domain" description="Lsr2 DNA-binding" evidence="4">
    <location>
        <begin position="78"/>
        <end position="112"/>
    </location>
</feature>
<dbReference type="Proteomes" id="UP000277871">
    <property type="component" value="Unassembled WGS sequence"/>
</dbReference>
<evidence type="ECO:0000259" key="4">
    <source>
        <dbReference type="Pfam" id="PF23359"/>
    </source>
</evidence>
<reference evidence="5 6" key="1">
    <citation type="submission" date="2018-10" db="EMBL/GenBank/DDBJ databases">
        <title>Kocuria tytonicola, new bacteria from the preen glands of American barn owls (Tyto furcata).</title>
        <authorList>
            <person name="Braun M.S."/>
            <person name="Wang E."/>
            <person name="Zimmermann S."/>
            <person name="Boutin S."/>
            <person name="Wagner H."/>
            <person name="Wink M."/>
        </authorList>
    </citation>
    <scope>NUCLEOTIDE SEQUENCE [LARGE SCALE GENOMIC DNA]</scope>
    <source>
        <strain evidence="5 6">473</strain>
    </source>
</reference>
<evidence type="ECO:0000313" key="5">
    <source>
        <dbReference type="EMBL" id="RLY91697.1"/>
    </source>
</evidence>
<dbReference type="RefSeq" id="WP_121845261.1">
    <property type="nucleotide sequence ID" value="NZ_PHOA01000010.1"/>
</dbReference>
<name>A0A3L9M1G5_9MICC</name>
<evidence type="ECO:0000259" key="3">
    <source>
        <dbReference type="Pfam" id="PF11774"/>
    </source>
</evidence>
<dbReference type="Pfam" id="PF11774">
    <property type="entry name" value="Lsr2"/>
    <property type="match status" value="1"/>
</dbReference>
<proteinExistence type="predicted"/>
<dbReference type="Gene3D" id="3.30.60.230">
    <property type="entry name" value="Lsr2, dimerization domain"/>
    <property type="match status" value="1"/>
</dbReference>
<dbReference type="AlphaFoldDB" id="A0A3L9M1G5"/>
<gene>
    <name evidence="5" type="ORF">EAE32_10790</name>
</gene>
<dbReference type="InterPro" id="IPR055370">
    <property type="entry name" value="Lsr2_DNA-bd"/>
</dbReference>
<protein>
    <submittedName>
        <fullName evidence="5">Lsr2 family protein</fullName>
    </submittedName>
</protein>
<dbReference type="Pfam" id="PF23359">
    <property type="entry name" value="Lsr2_DNA-bd"/>
    <property type="match status" value="1"/>
</dbReference>